<dbReference type="AlphaFoldDB" id="A0A0D2K538"/>
<feature type="compositionally biased region" description="Gly residues" evidence="1">
    <location>
        <begin position="42"/>
        <end position="52"/>
    </location>
</feature>
<feature type="region of interest" description="Disordered" evidence="1">
    <location>
        <begin position="41"/>
        <end position="60"/>
    </location>
</feature>
<accession>A0A0D2K538</accession>
<proteinExistence type="predicted"/>
<dbReference type="RefSeq" id="XP_013904567.1">
    <property type="nucleotide sequence ID" value="XM_014049113.1"/>
</dbReference>
<dbReference type="KEGG" id="mng:MNEG_2417"/>
<dbReference type="GeneID" id="25735295"/>
<organism evidence="2 3">
    <name type="scientific">Monoraphidium neglectum</name>
    <dbReference type="NCBI Taxonomy" id="145388"/>
    <lineage>
        <taxon>Eukaryota</taxon>
        <taxon>Viridiplantae</taxon>
        <taxon>Chlorophyta</taxon>
        <taxon>core chlorophytes</taxon>
        <taxon>Chlorophyceae</taxon>
        <taxon>CS clade</taxon>
        <taxon>Sphaeropleales</taxon>
        <taxon>Selenastraceae</taxon>
        <taxon>Monoraphidium</taxon>
    </lineage>
</organism>
<gene>
    <name evidence="2" type="ORF">MNEG_2417</name>
</gene>
<dbReference type="Proteomes" id="UP000054498">
    <property type="component" value="Unassembled WGS sequence"/>
</dbReference>
<sequence>MPSSSPRFQAYFNGEKVDELVGADPSKLKAMISKVAAMQGAQGTGQKVGGAGTSEPPAAGDDLRARMAAAAEARFKAQQGGAK</sequence>
<evidence type="ECO:0000313" key="3">
    <source>
        <dbReference type="Proteomes" id="UP000054498"/>
    </source>
</evidence>
<evidence type="ECO:0000256" key="1">
    <source>
        <dbReference type="SAM" id="MobiDB-lite"/>
    </source>
</evidence>
<evidence type="ECO:0000313" key="2">
    <source>
        <dbReference type="EMBL" id="KIZ05548.1"/>
    </source>
</evidence>
<keyword evidence="3" id="KW-1185">Reference proteome</keyword>
<dbReference type="EMBL" id="KK100492">
    <property type="protein sequence ID" value="KIZ05548.1"/>
    <property type="molecule type" value="Genomic_DNA"/>
</dbReference>
<protein>
    <submittedName>
        <fullName evidence="2">Uncharacterized protein</fullName>
    </submittedName>
</protein>
<reference evidence="2 3" key="1">
    <citation type="journal article" date="2013" name="BMC Genomics">
        <title>Reconstruction of the lipid metabolism for the microalga Monoraphidium neglectum from its genome sequence reveals characteristics suitable for biofuel production.</title>
        <authorList>
            <person name="Bogen C."/>
            <person name="Al-Dilaimi A."/>
            <person name="Albersmeier A."/>
            <person name="Wichmann J."/>
            <person name="Grundmann M."/>
            <person name="Rupp O."/>
            <person name="Lauersen K.J."/>
            <person name="Blifernez-Klassen O."/>
            <person name="Kalinowski J."/>
            <person name="Goesmann A."/>
            <person name="Mussgnug J.H."/>
            <person name="Kruse O."/>
        </authorList>
    </citation>
    <scope>NUCLEOTIDE SEQUENCE [LARGE SCALE GENOMIC DNA]</scope>
    <source>
        <strain evidence="2 3">SAG 48.87</strain>
    </source>
</reference>
<name>A0A0D2K538_9CHLO</name>
<dbReference type="STRING" id="145388.A0A0D2K538"/>
<dbReference type="OrthoDB" id="10263751at2759"/>